<dbReference type="Gene3D" id="3.40.50.720">
    <property type="entry name" value="NAD(P)-binding Rossmann-like Domain"/>
    <property type="match status" value="1"/>
</dbReference>
<sequence>MGPSSIISDASEEQTLSTMMAWRVHEFGSPEIMKFERIPRPWPGPGEVLVKVKAAGVGPWDGWIRAGKSALPQPLPLTLGSDLSGEIVAAGPAVAELRLGDQVYGVTNPRFVGAYAEYAVASAGMVSTRPTSLTHVEASSVPVVAVTAWQALFDHAQLKAGQTVVIHGAAGNVGSYAVQLAHHAGLQTVATASTGDISAVRNLGANTVIDYRMQRFEEEVQNADAVIDLVGGETQTGSFQVLHRGGKLISAVSRPDQNLAKRHDVEASFFLVNVTNRYLREIARLIDGGKLRTKVGAVLPLADAREAHLMLEHLRPQPKGKIVLDVGAS</sequence>
<dbReference type="GO" id="GO:0016491">
    <property type="term" value="F:oxidoreductase activity"/>
    <property type="evidence" value="ECO:0007669"/>
    <property type="project" value="InterPro"/>
</dbReference>
<organism evidence="2 3">
    <name type="scientific">Bradyrhizobium frederickii</name>
    <dbReference type="NCBI Taxonomy" id="2560054"/>
    <lineage>
        <taxon>Bacteria</taxon>
        <taxon>Pseudomonadati</taxon>
        <taxon>Pseudomonadota</taxon>
        <taxon>Alphaproteobacteria</taxon>
        <taxon>Hyphomicrobiales</taxon>
        <taxon>Nitrobacteraceae</taxon>
        <taxon>Bradyrhizobium</taxon>
    </lineage>
</organism>
<dbReference type="EMBL" id="SPQU01000003">
    <property type="protein sequence ID" value="TFV40593.1"/>
    <property type="molecule type" value="Genomic_DNA"/>
</dbReference>
<dbReference type="AlphaFoldDB" id="A0A4Y9LF40"/>
<dbReference type="InterPro" id="IPR011032">
    <property type="entry name" value="GroES-like_sf"/>
</dbReference>
<reference evidence="2 3" key="1">
    <citation type="submission" date="2019-03" db="EMBL/GenBank/DDBJ databases">
        <title>Bradyrhizobium strains diversity isolated from Chamaecrista fasciculata.</title>
        <authorList>
            <person name="Urquiaga M.C.O."/>
            <person name="Hungria M."/>
            <person name="Delamuta J.R.M."/>
        </authorList>
    </citation>
    <scope>NUCLEOTIDE SEQUENCE [LARGE SCALE GENOMIC DNA]</scope>
    <source>
        <strain evidence="2 3">CNPSo 3424</strain>
    </source>
</reference>
<dbReference type="Gene3D" id="3.90.180.10">
    <property type="entry name" value="Medium-chain alcohol dehydrogenases, catalytic domain"/>
    <property type="match status" value="1"/>
</dbReference>
<evidence type="ECO:0000313" key="3">
    <source>
        <dbReference type="Proteomes" id="UP000298225"/>
    </source>
</evidence>
<dbReference type="RefSeq" id="WP_135168525.1">
    <property type="nucleotide sequence ID" value="NZ_SPQU01000003.1"/>
</dbReference>
<accession>A0A4Y9LF40</accession>
<dbReference type="InterPro" id="IPR013154">
    <property type="entry name" value="ADH-like_N"/>
</dbReference>
<gene>
    <name evidence="2" type="ORF">E4K66_06995</name>
</gene>
<dbReference type="CDD" id="cd05289">
    <property type="entry name" value="MDR_like_2"/>
    <property type="match status" value="1"/>
</dbReference>
<proteinExistence type="predicted"/>
<dbReference type="InterPro" id="IPR050700">
    <property type="entry name" value="YIM1/Zinc_Alcohol_DH_Fams"/>
</dbReference>
<dbReference type="Pfam" id="PF08240">
    <property type="entry name" value="ADH_N"/>
    <property type="match status" value="1"/>
</dbReference>
<protein>
    <submittedName>
        <fullName evidence="2">NADP-dependent oxidoreductase</fullName>
    </submittedName>
</protein>
<dbReference type="SUPFAM" id="SSF50129">
    <property type="entry name" value="GroES-like"/>
    <property type="match status" value="1"/>
</dbReference>
<dbReference type="SMART" id="SM00829">
    <property type="entry name" value="PKS_ER"/>
    <property type="match status" value="1"/>
</dbReference>
<evidence type="ECO:0000313" key="2">
    <source>
        <dbReference type="EMBL" id="TFV40593.1"/>
    </source>
</evidence>
<dbReference type="SUPFAM" id="SSF51735">
    <property type="entry name" value="NAD(P)-binding Rossmann-fold domains"/>
    <property type="match status" value="1"/>
</dbReference>
<comment type="caution">
    <text evidence="2">The sequence shown here is derived from an EMBL/GenBank/DDBJ whole genome shotgun (WGS) entry which is preliminary data.</text>
</comment>
<dbReference type="InterPro" id="IPR036291">
    <property type="entry name" value="NAD(P)-bd_dom_sf"/>
</dbReference>
<dbReference type="PANTHER" id="PTHR11695:SF294">
    <property type="entry name" value="RETICULON-4-INTERACTING PROTEIN 1, MITOCHONDRIAL"/>
    <property type="match status" value="1"/>
</dbReference>
<dbReference type="OrthoDB" id="9785812at2"/>
<feature type="domain" description="Enoyl reductase (ER)" evidence="1">
    <location>
        <begin position="28"/>
        <end position="324"/>
    </location>
</feature>
<evidence type="ECO:0000259" key="1">
    <source>
        <dbReference type="SMART" id="SM00829"/>
    </source>
</evidence>
<dbReference type="PANTHER" id="PTHR11695">
    <property type="entry name" value="ALCOHOL DEHYDROGENASE RELATED"/>
    <property type="match status" value="1"/>
</dbReference>
<dbReference type="InterPro" id="IPR020843">
    <property type="entry name" value="ER"/>
</dbReference>
<dbReference type="Pfam" id="PF13602">
    <property type="entry name" value="ADH_zinc_N_2"/>
    <property type="match status" value="1"/>
</dbReference>
<name>A0A4Y9LF40_9BRAD</name>
<keyword evidence="3" id="KW-1185">Reference proteome</keyword>
<dbReference type="Proteomes" id="UP000298225">
    <property type="component" value="Unassembled WGS sequence"/>
</dbReference>